<dbReference type="AlphaFoldDB" id="A0A9D4RMV4"/>
<gene>
    <name evidence="2" type="ORF">DPMN_035313</name>
</gene>
<accession>A0A9D4RMV4</accession>
<evidence type="ECO:0000313" key="3">
    <source>
        <dbReference type="Proteomes" id="UP000828390"/>
    </source>
</evidence>
<protein>
    <submittedName>
        <fullName evidence="2">Uncharacterized protein</fullName>
    </submittedName>
</protein>
<comment type="caution">
    <text evidence="2">The sequence shown here is derived from an EMBL/GenBank/DDBJ whole genome shotgun (WGS) entry which is preliminary data.</text>
</comment>
<evidence type="ECO:0000256" key="1">
    <source>
        <dbReference type="SAM" id="MobiDB-lite"/>
    </source>
</evidence>
<name>A0A9D4RMV4_DREPO</name>
<keyword evidence="3" id="KW-1185">Reference proteome</keyword>
<proteinExistence type="predicted"/>
<dbReference type="Proteomes" id="UP000828390">
    <property type="component" value="Unassembled WGS sequence"/>
</dbReference>
<organism evidence="2 3">
    <name type="scientific">Dreissena polymorpha</name>
    <name type="common">Zebra mussel</name>
    <name type="synonym">Mytilus polymorpha</name>
    <dbReference type="NCBI Taxonomy" id="45954"/>
    <lineage>
        <taxon>Eukaryota</taxon>
        <taxon>Metazoa</taxon>
        <taxon>Spiralia</taxon>
        <taxon>Lophotrochozoa</taxon>
        <taxon>Mollusca</taxon>
        <taxon>Bivalvia</taxon>
        <taxon>Autobranchia</taxon>
        <taxon>Heteroconchia</taxon>
        <taxon>Euheterodonta</taxon>
        <taxon>Imparidentia</taxon>
        <taxon>Neoheterodontei</taxon>
        <taxon>Myida</taxon>
        <taxon>Dreissenoidea</taxon>
        <taxon>Dreissenidae</taxon>
        <taxon>Dreissena</taxon>
    </lineage>
</organism>
<feature type="compositionally biased region" description="Polar residues" evidence="1">
    <location>
        <begin position="50"/>
        <end position="60"/>
    </location>
</feature>
<dbReference type="EMBL" id="JAIWYP010000002">
    <property type="protein sequence ID" value="KAH3872100.1"/>
    <property type="molecule type" value="Genomic_DNA"/>
</dbReference>
<feature type="compositionally biased region" description="Polar residues" evidence="1">
    <location>
        <begin position="16"/>
        <end position="42"/>
    </location>
</feature>
<sequence length="66" mass="7192">MSSGQPKSGYGDTKANLDNKSAQCNPNNTRFEGHQTGYTGTGTKPDLKNHGNQLNPNNERFQAPKK</sequence>
<feature type="region of interest" description="Disordered" evidence="1">
    <location>
        <begin position="1"/>
        <end position="66"/>
    </location>
</feature>
<reference evidence="2" key="1">
    <citation type="journal article" date="2019" name="bioRxiv">
        <title>The Genome of the Zebra Mussel, Dreissena polymorpha: A Resource for Invasive Species Research.</title>
        <authorList>
            <person name="McCartney M.A."/>
            <person name="Auch B."/>
            <person name="Kono T."/>
            <person name="Mallez S."/>
            <person name="Zhang Y."/>
            <person name="Obille A."/>
            <person name="Becker A."/>
            <person name="Abrahante J.E."/>
            <person name="Garbe J."/>
            <person name="Badalamenti J.P."/>
            <person name="Herman A."/>
            <person name="Mangelson H."/>
            <person name="Liachko I."/>
            <person name="Sullivan S."/>
            <person name="Sone E.D."/>
            <person name="Koren S."/>
            <person name="Silverstein K.A.T."/>
            <person name="Beckman K.B."/>
            <person name="Gohl D.M."/>
        </authorList>
    </citation>
    <scope>NUCLEOTIDE SEQUENCE</scope>
    <source>
        <strain evidence="2">Duluth1</strain>
        <tissue evidence="2">Whole animal</tissue>
    </source>
</reference>
<reference evidence="2" key="2">
    <citation type="submission" date="2020-11" db="EMBL/GenBank/DDBJ databases">
        <authorList>
            <person name="McCartney M.A."/>
            <person name="Auch B."/>
            <person name="Kono T."/>
            <person name="Mallez S."/>
            <person name="Becker A."/>
            <person name="Gohl D.M."/>
            <person name="Silverstein K.A.T."/>
            <person name="Koren S."/>
            <person name="Bechman K.B."/>
            <person name="Herman A."/>
            <person name="Abrahante J.E."/>
            <person name="Garbe J."/>
        </authorList>
    </citation>
    <scope>NUCLEOTIDE SEQUENCE</scope>
    <source>
        <strain evidence="2">Duluth1</strain>
        <tissue evidence="2">Whole animal</tissue>
    </source>
</reference>
<evidence type="ECO:0000313" key="2">
    <source>
        <dbReference type="EMBL" id="KAH3872100.1"/>
    </source>
</evidence>